<dbReference type="CDD" id="cd00333">
    <property type="entry name" value="MIP"/>
    <property type="match status" value="1"/>
</dbReference>
<reference evidence="7" key="2">
    <citation type="submission" date="2022-03" db="EMBL/GenBank/DDBJ databases">
        <title>Draft title - Genomic analysis of global carrot germplasm unveils the trajectory of domestication and the origin of high carotenoid orange carrot.</title>
        <authorList>
            <person name="Iorizzo M."/>
            <person name="Ellison S."/>
            <person name="Senalik D."/>
            <person name="Macko-Podgorni A."/>
            <person name="Grzebelus D."/>
            <person name="Bostan H."/>
            <person name="Rolling W."/>
            <person name="Curaba J."/>
            <person name="Simon P."/>
        </authorList>
    </citation>
    <scope>NUCLEOTIDE SEQUENCE</scope>
    <source>
        <tissue evidence="7">Leaf</tissue>
    </source>
</reference>
<keyword evidence="3 6" id="KW-0812">Transmembrane</keyword>
<gene>
    <name evidence="7" type="ORF">DCAR_0624815</name>
</gene>
<dbReference type="InterPro" id="IPR034294">
    <property type="entry name" value="Aquaporin_transptr"/>
</dbReference>
<keyword evidence="5" id="KW-0472">Membrane</keyword>
<dbReference type="PANTHER" id="PTHR45724">
    <property type="entry name" value="AQUAPORIN NIP2-1"/>
    <property type="match status" value="1"/>
</dbReference>
<dbReference type="PRINTS" id="PR00783">
    <property type="entry name" value="MINTRINSICP"/>
</dbReference>
<dbReference type="InterPro" id="IPR000425">
    <property type="entry name" value="MIP"/>
</dbReference>
<dbReference type="Pfam" id="PF00230">
    <property type="entry name" value="MIP"/>
    <property type="match status" value="1"/>
</dbReference>
<dbReference type="PROSITE" id="PS00221">
    <property type="entry name" value="MIP"/>
    <property type="match status" value="1"/>
</dbReference>
<evidence type="ECO:0000256" key="5">
    <source>
        <dbReference type="ARBA" id="ARBA00023136"/>
    </source>
</evidence>
<dbReference type="PANTHER" id="PTHR45724:SF6">
    <property type="entry name" value="AQUAPORIN NIP-TYPE"/>
    <property type="match status" value="1"/>
</dbReference>
<dbReference type="EMBL" id="CP093348">
    <property type="protein sequence ID" value="WOH05399.1"/>
    <property type="molecule type" value="Genomic_DNA"/>
</dbReference>
<evidence type="ECO:0000256" key="2">
    <source>
        <dbReference type="ARBA" id="ARBA00022448"/>
    </source>
</evidence>
<protein>
    <submittedName>
        <fullName evidence="7">Uncharacterized protein</fullName>
    </submittedName>
</protein>
<dbReference type="GO" id="GO:0016020">
    <property type="term" value="C:membrane"/>
    <property type="evidence" value="ECO:0007669"/>
    <property type="project" value="UniProtKB-SubCell"/>
</dbReference>
<name>A0A164W235_DAUCS</name>
<keyword evidence="8" id="KW-1185">Reference proteome</keyword>
<evidence type="ECO:0000313" key="7">
    <source>
        <dbReference type="EMBL" id="WOH05399.1"/>
    </source>
</evidence>
<dbReference type="OrthoDB" id="3222at2759"/>
<evidence type="ECO:0000256" key="3">
    <source>
        <dbReference type="ARBA" id="ARBA00022692"/>
    </source>
</evidence>
<keyword evidence="4" id="KW-1133">Transmembrane helix</keyword>
<dbReference type="Gene3D" id="1.20.1080.10">
    <property type="entry name" value="Glycerol uptake facilitator protein"/>
    <property type="match status" value="1"/>
</dbReference>
<dbReference type="InterPro" id="IPR022357">
    <property type="entry name" value="MIP_CS"/>
</dbReference>
<keyword evidence="2 6" id="KW-0813">Transport</keyword>
<comment type="subcellular location">
    <subcellularLocation>
        <location evidence="1">Membrane</location>
        <topology evidence="1">Multi-pass membrane protein</topology>
    </subcellularLocation>
</comment>
<reference evidence="7" key="1">
    <citation type="journal article" date="2016" name="Nat. Genet.">
        <title>A high-quality carrot genome assembly provides new insights into carotenoid accumulation and asterid genome evolution.</title>
        <authorList>
            <person name="Iorizzo M."/>
            <person name="Ellison S."/>
            <person name="Senalik D."/>
            <person name="Zeng P."/>
            <person name="Satapoomin P."/>
            <person name="Huang J."/>
            <person name="Bowman M."/>
            <person name="Iovene M."/>
            <person name="Sanseverino W."/>
            <person name="Cavagnaro P."/>
            <person name="Yildiz M."/>
            <person name="Macko-Podgorni A."/>
            <person name="Moranska E."/>
            <person name="Grzebelus E."/>
            <person name="Grzebelus D."/>
            <person name="Ashrafi H."/>
            <person name="Zheng Z."/>
            <person name="Cheng S."/>
            <person name="Spooner D."/>
            <person name="Van Deynze A."/>
            <person name="Simon P."/>
        </authorList>
    </citation>
    <scope>NUCLEOTIDE SEQUENCE</scope>
    <source>
        <tissue evidence="7">Leaf</tissue>
    </source>
</reference>
<dbReference type="Gramene" id="KZM91181">
    <property type="protein sequence ID" value="KZM91181"/>
    <property type="gene ID" value="DCAR_021454"/>
</dbReference>
<evidence type="ECO:0000256" key="1">
    <source>
        <dbReference type="ARBA" id="ARBA00004141"/>
    </source>
</evidence>
<accession>A0A164W235</accession>
<dbReference type="Proteomes" id="UP000077755">
    <property type="component" value="Chromosome 6"/>
</dbReference>
<dbReference type="OMA" id="CIFRCGY"/>
<dbReference type="AlphaFoldDB" id="A0A164W235"/>
<comment type="similarity">
    <text evidence="6">Belongs to the MIP/aquaporin (TC 1.A.8) family.</text>
</comment>
<dbReference type="KEGG" id="dcr:108226165"/>
<dbReference type="GO" id="GO:0015267">
    <property type="term" value="F:channel activity"/>
    <property type="evidence" value="ECO:0007669"/>
    <property type="project" value="InterPro"/>
</dbReference>
<sequence length="268" mass="28632">MTRNELVQDDNDVSKLEMGIKTSESEPFRGFLQTPYVVTLLQKIIAEIVGTYFVIFAGCGSVAVNKLYGGSVTFPGICVTWGLIVMVMIYTVGHVSGAHFNPAVTITQSLFSPFSFPWKEAPVYILSQLVGSLLASGTLALLFDVDRKSYFGTVPVGSSGQSLVIEIIISFLLMFVICGVATDNRAIGNFGGVAIGMTIMLNVLVAGPISGASMNPARSIGPALVIGVYEGLWVYIVGPIIGTIAGAFVYKLLRFTNKPLSELLTKTK</sequence>
<dbReference type="NCBIfam" id="TIGR00861">
    <property type="entry name" value="MIP"/>
    <property type="match status" value="1"/>
</dbReference>
<proteinExistence type="inferred from homology"/>
<dbReference type="SUPFAM" id="SSF81338">
    <property type="entry name" value="Aquaporin-like"/>
    <property type="match status" value="1"/>
</dbReference>
<evidence type="ECO:0000256" key="4">
    <source>
        <dbReference type="ARBA" id="ARBA00022989"/>
    </source>
</evidence>
<evidence type="ECO:0000256" key="6">
    <source>
        <dbReference type="RuleBase" id="RU000477"/>
    </source>
</evidence>
<dbReference type="InterPro" id="IPR023271">
    <property type="entry name" value="Aquaporin-like"/>
</dbReference>
<evidence type="ECO:0000313" key="8">
    <source>
        <dbReference type="Proteomes" id="UP000077755"/>
    </source>
</evidence>
<organism evidence="7 8">
    <name type="scientific">Daucus carota subsp. sativus</name>
    <name type="common">Carrot</name>
    <dbReference type="NCBI Taxonomy" id="79200"/>
    <lineage>
        <taxon>Eukaryota</taxon>
        <taxon>Viridiplantae</taxon>
        <taxon>Streptophyta</taxon>
        <taxon>Embryophyta</taxon>
        <taxon>Tracheophyta</taxon>
        <taxon>Spermatophyta</taxon>
        <taxon>Magnoliopsida</taxon>
        <taxon>eudicotyledons</taxon>
        <taxon>Gunneridae</taxon>
        <taxon>Pentapetalae</taxon>
        <taxon>asterids</taxon>
        <taxon>campanulids</taxon>
        <taxon>Apiales</taxon>
        <taxon>Apiaceae</taxon>
        <taxon>Apioideae</taxon>
        <taxon>Scandiceae</taxon>
        <taxon>Daucinae</taxon>
        <taxon>Daucus</taxon>
        <taxon>Daucus sect. Daucus</taxon>
    </lineage>
</organism>